<dbReference type="Gene3D" id="3.40.50.2020">
    <property type="match status" value="1"/>
</dbReference>
<dbReference type="Pfam" id="PF00156">
    <property type="entry name" value="Pribosyltran"/>
    <property type="match status" value="1"/>
</dbReference>
<organism evidence="3 4">
    <name type="scientific">Nitrospira defluvii</name>
    <dbReference type="NCBI Taxonomy" id="330214"/>
    <lineage>
        <taxon>Bacteria</taxon>
        <taxon>Pseudomonadati</taxon>
        <taxon>Nitrospirota</taxon>
        <taxon>Nitrospiria</taxon>
        <taxon>Nitrospirales</taxon>
        <taxon>Nitrospiraceae</taxon>
        <taxon>Nitrospira</taxon>
    </lineage>
</organism>
<name>A0ABM8QD39_9BACT</name>
<evidence type="ECO:0000256" key="1">
    <source>
        <dbReference type="ARBA" id="ARBA00008007"/>
    </source>
</evidence>
<proteinExistence type="inferred from homology"/>
<dbReference type="EMBL" id="CAJNBJ010000001">
    <property type="protein sequence ID" value="CAE6690767.1"/>
    <property type="molecule type" value="Genomic_DNA"/>
</dbReference>
<evidence type="ECO:0000259" key="2">
    <source>
        <dbReference type="Pfam" id="PF00156"/>
    </source>
</evidence>
<dbReference type="InterPro" id="IPR029057">
    <property type="entry name" value="PRTase-like"/>
</dbReference>
<evidence type="ECO:0000313" key="3">
    <source>
        <dbReference type="EMBL" id="CAE6690767.1"/>
    </source>
</evidence>
<evidence type="ECO:0000313" key="4">
    <source>
        <dbReference type="Proteomes" id="UP000675880"/>
    </source>
</evidence>
<dbReference type="RefSeq" id="WP_213040140.1">
    <property type="nucleotide sequence ID" value="NZ_CAJNBJ010000001.1"/>
</dbReference>
<accession>A0ABM8QD39</accession>
<dbReference type="Proteomes" id="UP000675880">
    <property type="component" value="Unassembled WGS sequence"/>
</dbReference>
<feature type="domain" description="Phosphoribosyltransferase" evidence="2">
    <location>
        <begin position="147"/>
        <end position="239"/>
    </location>
</feature>
<dbReference type="PANTHER" id="PTHR47505">
    <property type="entry name" value="DNA UTILIZATION PROTEIN YHGH"/>
    <property type="match status" value="1"/>
</dbReference>
<reference evidence="3 4" key="1">
    <citation type="submission" date="2021-02" db="EMBL/GenBank/DDBJ databases">
        <authorList>
            <person name="Han P."/>
        </authorList>
    </citation>
    <scope>NUCLEOTIDE SEQUENCE [LARGE SCALE GENOMIC DNA]</scope>
    <source>
        <strain evidence="3">Candidatus Nitrospira sp. ZN2</strain>
    </source>
</reference>
<comment type="similarity">
    <text evidence="1">Belongs to the ComF/GntX family.</text>
</comment>
<keyword evidence="4" id="KW-1185">Reference proteome</keyword>
<protein>
    <submittedName>
        <fullName evidence="3">Amidophosphoribosyltransferase</fullName>
    </submittedName>
</protein>
<dbReference type="CDD" id="cd06223">
    <property type="entry name" value="PRTases_typeI"/>
    <property type="match status" value="1"/>
</dbReference>
<comment type="caution">
    <text evidence="3">The sequence shown here is derived from an EMBL/GenBank/DDBJ whole genome shotgun (WGS) entry which is preliminary data.</text>
</comment>
<dbReference type="PANTHER" id="PTHR47505:SF1">
    <property type="entry name" value="DNA UTILIZATION PROTEIN YHGH"/>
    <property type="match status" value="1"/>
</dbReference>
<dbReference type="InterPro" id="IPR051910">
    <property type="entry name" value="ComF/GntX_DNA_util-trans"/>
</dbReference>
<dbReference type="InterPro" id="IPR000836">
    <property type="entry name" value="PRTase_dom"/>
</dbReference>
<dbReference type="SUPFAM" id="SSF53271">
    <property type="entry name" value="PRTase-like"/>
    <property type="match status" value="1"/>
</dbReference>
<sequence length="265" mass="29394">MILNVLRQVSRLLLPIPCTTCAQPLADDPVPFFCRPCWALIRPLRGSACARCRRPLASPTALSHSPTHECHDCRTRKLYYAEVWAPYAYCSPLQDAIALFKYHGKVSLADALATLLIQTLPPQLEGDVLMPIPLHPNRLRQREFNQSLLLADRVAAVLKCPVSYRNLVRTVDTEPQTTLPRSARLHNLHRAFALHEPQEVAGKRILLVDDVFTTGTTSNECARILCNAGAARVTVLALARSVEAGIVPEVWLPPSGPRSHPELRA</sequence>
<gene>
    <name evidence="3" type="ORF">NSPZN2_10211</name>
</gene>